<dbReference type="EMBL" id="BTRK01000003">
    <property type="protein sequence ID" value="GMR44063.1"/>
    <property type="molecule type" value="Genomic_DNA"/>
</dbReference>
<evidence type="ECO:0000313" key="3">
    <source>
        <dbReference type="Proteomes" id="UP001328107"/>
    </source>
</evidence>
<dbReference type="AlphaFoldDB" id="A0AAN4ZMP1"/>
<accession>A0AAN4ZMP1</accession>
<protein>
    <submittedName>
        <fullName evidence="2">Uncharacterized protein</fullName>
    </submittedName>
</protein>
<feature type="non-terminal residue" evidence="2">
    <location>
        <position position="1"/>
    </location>
</feature>
<feature type="non-terminal residue" evidence="2">
    <location>
        <position position="120"/>
    </location>
</feature>
<proteinExistence type="predicted"/>
<reference evidence="3" key="1">
    <citation type="submission" date="2022-10" db="EMBL/GenBank/DDBJ databases">
        <title>Genome assembly of Pristionchus species.</title>
        <authorList>
            <person name="Yoshida K."/>
            <person name="Sommer R.J."/>
        </authorList>
    </citation>
    <scope>NUCLEOTIDE SEQUENCE [LARGE SCALE GENOMIC DNA]</scope>
    <source>
        <strain evidence="3">RS5460</strain>
    </source>
</reference>
<name>A0AAN4ZMP1_9BILA</name>
<feature type="region of interest" description="Disordered" evidence="1">
    <location>
        <begin position="1"/>
        <end position="29"/>
    </location>
</feature>
<keyword evidence="3" id="KW-1185">Reference proteome</keyword>
<sequence length="120" mass="13678">IQGNDFGGQDSIYGDQIEHDGGNNDTSNGFVQVITESVEVEKRRRYTKNVSGPVKYTDCMEDSDREDEPSVKKTKSESMEMRYKGGSRSKSMKIDNKEKDNETKKNELKCLECEYCSRSV</sequence>
<dbReference type="Proteomes" id="UP001328107">
    <property type="component" value="Unassembled WGS sequence"/>
</dbReference>
<feature type="compositionally biased region" description="Basic and acidic residues" evidence="1">
    <location>
        <begin position="68"/>
        <end position="83"/>
    </location>
</feature>
<comment type="caution">
    <text evidence="2">The sequence shown here is derived from an EMBL/GenBank/DDBJ whole genome shotgun (WGS) entry which is preliminary data.</text>
</comment>
<evidence type="ECO:0000256" key="1">
    <source>
        <dbReference type="SAM" id="MobiDB-lite"/>
    </source>
</evidence>
<feature type="compositionally biased region" description="Basic and acidic residues" evidence="1">
    <location>
        <begin position="92"/>
        <end position="103"/>
    </location>
</feature>
<gene>
    <name evidence="2" type="ORF">PMAYCL1PPCAC_14260</name>
</gene>
<feature type="region of interest" description="Disordered" evidence="1">
    <location>
        <begin position="53"/>
        <end position="103"/>
    </location>
</feature>
<organism evidence="2 3">
    <name type="scientific">Pristionchus mayeri</name>
    <dbReference type="NCBI Taxonomy" id="1317129"/>
    <lineage>
        <taxon>Eukaryota</taxon>
        <taxon>Metazoa</taxon>
        <taxon>Ecdysozoa</taxon>
        <taxon>Nematoda</taxon>
        <taxon>Chromadorea</taxon>
        <taxon>Rhabditida</taxon>
        <taxon>Rhabditina</taxon>
        <taxon>Diplogasteromorpha</taxon>
        <taxon>Diplogasteroidea</taxon>
        <taxon>Neodiplogasteridae</taxon>
        <taxon>Pristionchus</taxon>
    </lineage>
</organism>
<evidence type="ECO:0000313" key="2">
    <source>
        <dbReference type="EMBL" id="GMR44063.1"/>
    </source>
</evidence>